<dbReference type="Gene3D" id="1.10.510.10">
    <property type="entry name" value="Transferase(Phosphotransferase) domain 1"/>
    <property type="match status" value="1"/>
</dbReference>
<dbReference type="FunFam" id="1.10.510.10:FF:000078">
    <property type="entry name" value="Serine/threonine-protein kinase PRP4 homolog"/>
    <property type="match status" value="1"/>
</dbReference>
<evidence type="ECO:0000256" key="2">
    <source>
        <dbReference type="ARBA" id="ARBA00022527"/>
    </source>
</evidence>
<evidence type="ECO:0000313" key="11">
    <source>
        <dbReference type="Proteomes" id="UP000189580"/>
    </source>
</evidence>
<keyword evidence="4" id="KW-0547">Nucleotide-binding</keyword>
<accession>A0A167D8N4</accession>
<evidence type="ECO:0000259" key="9">
    <source>
        <dbReference type="PROSITE" id="PS50011"/>
    </source>
</evidence>
<comment type="similarity">
    <text evidence="7">Belongs to the protein kinase superfamily. CMGC Ser/Thr protein kinase family.</text>
</comment>
<evidence type="ECO:0000256" key="4">
    <source>
        <dbReference type="ARBA" id="ARBA00022741"/>
    </source>
</evidence>
<feature type="compositionally biased region" description="Polar residues" evidence="8">
    <location>
        <begin position="66"/>
        <end position="80"/>
    </location>
</feature>
<keyword evidence="2 10" id="KW-0723">Serine/threonine-protein kinase</keyword>
<evidence type="ECO:0000256" key="8">
    <source>
        <dbReference type="SAM" id="MobiDB-lite"/>
    </source>
</evidence>
<evidence type="ECO:0000256" key="7">
    <source>
        <dbReference type="ARBA" id="ARBA00023596"/>
    </source>
</evidence>
<dbReference type="PANTHER" id="PTHR24058:SF103">
    <property type="entry name" value="SERINE_THREONINE-PROTEIN KINASE PRP4 HOMOLOG"/>
    <property type="match status" value="1"/>
</dbReference>
<dbReference type="GeneID" id="30037955"/>
<dbReference type="PROSITE" id="PS00108">
    <property type="entry name" value="PROTEIN_KINASE_ST"/>
    <property type="match status" value="1"/>
</dbReference>
<feature type="region of interest" description="Disordered" evidence="8">
    <location>
        <begin position="162"/>
        <end position="198"/>
    </location>
</feature>
<evidence type="ECO:0000256" key="3">
    <source>
        <dbReference type="ARBA" id="ARBA00022679"/>
    </source>
</evidence>
<sequence length="502" mass="56436">MEDRGNEELTEDEVIQQRAAKRQKLMQDLKLKGIVGINNSVQSENNNDPESNIQEHSTDNNVLAQTDNNVLSGPQQDMQASDSDSDSDDMFDNEEADVEVKNSNPNSGKHLQLHESMLDNWDDVEGYYRIIPGELIDDRYQVMSTLGRGVFAAVVRAIDLSNNGSGETQVGDNGGATTASAGGRKDRSTATAKNGSTGKNKVETNLVAIKIIRNNETMTKAGLKEVEMLEKLNARDPKHVRNVVRLLRSFEHKNHLCLVFENLNSNLREILKKFGRDIGLNIQAIRQYSKQMIQGLDLLRECEIIHADIKPDNILVDDSKTVVKIADLGSALEYNTDMEVTSYLVSRFYRAPELLLGLDYDFAIDMWSLGCSLYELYTGKILFPGQTNNQMLKLMMELKGKVNHRMIRKGKFSLSKDYFNGDMDFISHETDKVTGEPVGKVIKDVGPKESLKLKLRGMETPGTEEYVLLEQFVDLLDRMLALDPSKRIKPQEALTHPFLDGF</sequence>
<keyword evidence="6" id="KW-0067">ATP-binding</keyword>
<dbReference type="Pfam" id="PF00069">
    <property type="entry name" value="Pkinase"/>
    <property type="match status" value="1"/>
</dbReference>
<protein>
    <recommendedName>
        <fullName evidence="1">non-specific serine/threonine protein kinase</fullName>
        <ecNumber evidence="1">2.7.11.1</ecNumber>
    </recommendedName>
</protein>
<reference evidence="10 11" key="1">
    <citation type="submission" date="2016-02" db="EMBL/GenBank/DDBJ databases">
        <title>Complete genome sequence and transcriptome regulation of the pentose utilising yeast Sugiyamaella lignohabitans.</title>
        <authorList>
            <person name="Bellasio M."/>
            <person name="Peymann A."/>
            <person name="Valli M."/>
            <person name="Sipitzky M."/>
            <person name="Graf A."/>
            <person name="Sauer M."/>
            <person name="Marx H."/>
            <person name="Mattanovich D."/>
        </authorList>
    </citation>
    <scope>NUCLEOTIDE SEQUENCE [LARGE SCALE GENOMIC DNA]</scope>
    <source>
        <strain evidence="10 11">CBS 10342</strain>
    </source>
</reference>
<dbReference type="EC" id="2.7.11.1" evidence="1"/>
<dbReference type="AlphaFoldDB" id="A0A167D8N4"/>
<dbReference type="Gene3D" id="3.30.200.20">
    <property type="entry name" value="Phosphorylase Kinase, domain 1"/>
    <property type="match status" value="1"/>
</dbReference>
<dbReference type="Proteomes" id="UP000189580">
    <property type="component" value="Chromosome a"/>
</dbReference>
<feature type="region of interest" description="Disordered" evidence="8">
    <location>
        <begin position="66"/>
        <end position="110"/>
    </location>
</feature>
<dbReference type="InterPro" id="IPR008271">
    <property type="entry name" value="Ser/Thr_kinase_AS"/>
</dbReference>
<dbReference type="InterPro" id="IPR000719">
    <property type="entry name" value="Prot_kinase_dom"/>
</dbReference>
<evidence type="ECO:0000313" key="10">
    <source>
        <dbReference type="EMBL" id="ANB12616.1"/>
    </source>
</evidence>
<dbReference type="InterPro" id="IPR050494">
    <property type="entry name" value="Ser_Thr_dual-spec_kinase"/>
</dbReference>
<keyword evidence="5 10" id="KW-0418">Kinase</keyword>
<evidence type="ECO:0000256" key="1">
    <source>
        <dbReference type="ARBA" id="ARBA00012513"/>
    </source>
</evidence>
<dbReference type="GO" id="GO:0004674">
    <property type="term" value="F:protein serine/threonine kinase activity"/>
    <property type="evidence" value="ECO:0007669"/>
    <property type="project" value="UniProtKB-KW"/>
</dbReference>
<dbReference type="SMART" id="SM00220">
    <property type="entry name" value="S_TKc"/>
    <property type="match status" value="1"/>
</dbReference>
<feature type="compositionally biased region" description="Acidic residues" evidence="8">
    <location>
        <begin position="83"/>
        <end position="97"/>
    </location>
</feature>
<gene>
    <name evidence="10" type="primary">YAK1</name>
    <name evidence="10" type="ORF">AWJ20_875</name>
</gene>
<feature type="compositionally biased region" description="Polar residues" evidence="8">
    <location>
        <begin position="189"/>
        <end position="198"/>
    </location>
</feature>
<feature type="compositionally biased region" description="Polar residues" evidence="8">
    <location>
        <begin position="162"/>
        <end position="180"/>
    </location>
</feature>
<keyword evidence="11" id="KW-1185">Reference proteome</keyword>
<dbReference type="KEGG" id="slb:AWJ20_875"/>
<dbReference type="RefSeq" id="XP_018735093.1">
    <property type="nucleotide sequence ID" value="XM_018882844.1"/>
</dbReference>
<name>A0A167D8N4_9ASCO</name>
<organism evidence="10 11">
    <name type="scientific">Sugiyamaella lignohabitans</name>
    <dbReference type="NCBI Taxonomy" id="796027"/>
    <lineage>
        <taxon>Eukaryota</taxon>
        <taxon>Fungi</taxon>
        <taxon>Dikarya</taxon>
        <taxon>Ascomycota</taxon>
        <taxon>Saccharomycotina</taxon>
        <taxon>Dipodascomycetes</taxon>
        <taxon>Dipodascales</taxon>
        <taxon>Trichomonascaceae</taxon>
        <taxon>Sugiyamaella</taxon>
    </lineage>
</organism>
<dbReference type="PROSITE" id="PS50011">
    <property type="entry name" value="PROTEIN_KINASE_DOM"/>
    <property type="match status" value="1"/>
</dbReference>
<dbReference type="InterPro" id="IPR011009">
    <property type="entry name" value="Kinase-like_dom_sf"/>
</dbReference>
<dbReference type="SUPFAM" id="SSF56112">
    <property type="entry name" value="Protein kinase-like (PK-like)"/>
    <property type="match status" value="1"/>
</dbReference>
<dbReference type="PANTHER" id="PTHR24058">
    <property type="entry name" value="DUAL SPECIFICITY PROTEIN KINASE"/>
    <property type="match status" value="1"/>
</dbReference>
<proteinExistence type="inferred from homology"/>
<keyword evidence="3" id="KW-0808">Transferase</keyword>
<feature type="domain" description="Protein kinase" evidence="9">
    <location>
        <begin position="140"/>
        <end position="499"/>
    </location>
</feature>
<evidence type="ECO:0000256" key="5">
    <source>
        <dbReference type="ARBA" id="ARBA00022777"/>
    </source>
</evidence>
<dbReference type="GO" id="GO:0005524">
    <property type="term" value="F:ATP binding"/>
    <property type="evidence" value="ECO:0007669"/>
    <property type="project" value="UniProtKB-KW"/>
</dbReference>
<dbReference type="EMBL" id="CP014501">
    <property type="protein sequence ID" value="ANB12616.1"/>
    <property type="molecule type" value="Genomic_DNA"/>
</dbReference>
<dbReference type="OrthoDB" id="9332038at2759"/>
<evidence type="ECO:0000256" key="6">
    <source>
        <dbReference type="ARBA" id="ARBA00022840"/>
    </source>
</evidence>